<sequence length="148" mass="16933">MCICCISRVDCGLLTPCTSHCGKCTAENIGMRLKKARDERIVRACSYVLYVLGTMYIRLFRRTVGTKILSLKHEQSKELCRASKILIYISRWIQYKRKREKFISLQEDAEPAGKGPEDQRLLLRKIFGGAGRVGAARDDRSEMRKTEA</sequence>
<reference evidence="2 3" key="1">
    <citation type="submission" date="2016-03" db="EMBL/GenBank/DDBJ databases">
        <title>Cyphomyrmex costatus WGS genome.</title>
        <authorList>
            <person name="Nygaard S."/>
            <person name="Hu H."/>
            <person name="Boomsma J."/>
            <person name="Zhang G."/>
        </authorList>
    </citation>
    <scope>NUCLEOTIDE SEQUENCE [LARGE SCALE GENOMIC DNA]</scope>
    <source>
        <strain evidence="2">MS0001</strain>
        <tissue evidence="2">Whole body</tissue>
    </source>
</reference>
<evidence type="ECO:0000256" key="1">
    <source>
        <dbReference type="SAM" id="Phobius"/>
    </source>
</evidence>
<proteinExistence type="predicted"/>
<dbReference type="AlphaFoldDB" id="A0A195CLG4"/>
<gene>
    <name evidence="2" type="ORF">ALC62_07737</name>
</gene>
<evidence type="ECO:0000313" key="2">
    <source>
        <dbReference type="EMBL" id="KYN01555.1"/>
    </source>
</evidence>
<organism evidence="2 3">
    <name type="scientific">Cyphomyrmex costatus</name>
    <dbReference type="NCBI Taxonomy" id="456900"/>
    <lineage>
        <taxon>Eukaryota</taxon>
        <taxon>Metazoa</taxon>
        <taxon>Ecdysozoa</taxon>
        <taxon>Arthropoda</taxon>
        <taxon>Hexapoda</taxon>
        <taxon>Insecta</taxon>
        <taxon>Pterygota</taxon>
        <taxon>Neoptera</taxon>
        <taxon>Endopterygota</taxon>
        <taxon>Hymenoptera</taxon>
        <taxon>Apocrita</taxon>
        <taxon>Aculeata</taxon>
        <taxon>Formicoidea</taxon>
        <taxon>Formicidae</taxon>
        <taxon>Myrmicinae</taxon>
        <taxon>Cyphomyrmex</taxon>
    </lineage>
</organism>
<name>A0A195CLG4_9HYME</name>
<feature type="transmembrane region" description="Helical" evidence="1">
    <location>
        <begin position="41"/>
        <end position="60"/>
    </location>
</feature>
<keyword evidence="1" id="KW-0472">Membrane</keyword>
<keyword evidence="1" id="KW-0812">Transmembrane</keyword>
<dbReference type="Proteomes" id="UP000078542">
    <property type="component" value="Unassembled WGS sequence"/>
</dbReference>
<evidence type="ECO:0000313" key="3">
    <source>
        <dbReference type="Proteomes" id="UP000078542"/>
    </source>
</evidence>
<protein>
    <submittedName>
        <fullName evidence="2">Uncharacterized protein</fullName>
    </submittedName>
</protein>
<keyword evidence="1" id="KW-1133">Transmembrane helix</keyword>
<accession>A0A195CLG4</accession>
<keyword evidence="3" id="KW-1185">Reference proteome</keyword>
<dbReference type="EMBL" id="KQ977600">
    <property type="protein sequence ID" value="KYN01555.1"/>
    <property type="molecule type" value="Genomic_DNA"/>
</dbReference>